<feature type="repeat" description="ANK" evidence="1">
    <location>
        <begin position="484"/>
        <end position="504"/>
    </location>
</feature>
<reference evidence="3" key="1">
    <citation type="submission" date="2016-10" db="EMBL/GenBank/DDBJ databases">
        <authorList>
            <person name="Benchimol M."/>
            <person name="Almeida L.G."/>
            <person name="Vasconcelos A.T."/>
            <person name="Perreira-Neves A."/>
            <person name="Rosa I.A."/>
            <person name="Tasca T."/>
            <person name="Bogo M.R."/>
            <person name="de Souza W."/>
        </authorList>
    </citation>
    <scope>NUCLEOTIDE SEQUENCE [LARGE SCALE GENOMIC DNA]</scope>
    <source>
        <strain evidence="3">K</strain>
    </source>
</reference>
<dbReference type="PANTHER" id="PTHR24159:SF5">
    <property type="entry name" value="ANK_REP_REGION DOMAIN-CONTAINING PROTEIN"/>
    <property type="match status" value="1"/>
</dbReference>
<dbReference type="OrthoDB" id="10652059at2759"/>
<keyword evidence="1" id="KW-0040">ANK repeat</keyword>
<dbReference type="InterPro" id="IPR036770">
    <property type="entry name" value="Ankyrin_rpt-contain_sf"/>
</dbReference>
<feature type="domain" description="DUF3447" evidence="2">
    <location>
        <begin position="363"/>
        <end position="434"/>
    </location>
</feature>
<dbReference type="Pfam" id="PF12796">
    <property type="entry name" value="Ank_2"/>
    <property type="match status" value="1"/>
</dbReference>
<dbReference type="RefSeq" id="XP_068350057.1">
    <property type="nucleotide sequence ID" value="XM_068490456.1"/>
</dbReference>
<evidence type="ECO:0000313" key="3">
    <source>
        <dbReference type="EMBL" id="OHS96920.1"/>
    </source>
</evidence>
<dbReference type="Gene3D" id="1.25.40.20">
    <property type="entry name" value="Ankyrin repeat-containing domain"/>
    <property type="match status" value="2"/>
</dbReference>
<evidence type="ECO:0000313" key="4">
    <source>
        <dbReference type="Proteomes" id="UP000179807"/>
    </source>
</evidence>
<dbReference type="SMART" id="SM00248">
    <property type="entry name" value="ANK"/>
    <property type="match status" value="6"/>
</dbReference>
<dbReference type="PROSITE" id="PS50297">
    <property type="entry name" value="ANK_REP_REGION"/>
    <property type="match status" value="1"/>
</dbReference>
<gene>
    <name evidence="3" type="ORF">TRFO_02040</name>
</gene>
<accession>A0A1J4JCU1</accession>
<keyword evidence="4" id="KW-1185">Reference proteome</keyword>
<dbReference type="PANTHER" id="PTHR24159">
    <property type="match status" value="1"/>
</dbReference>
<name>A0A1J4JCU1_9EUKA</name>
<dbReference type="VEuPathDB" id="TrichDB:TRFO_02040"/>
<dbReference type="Pfam" id="PF11929">
    <property type="entry name" value="DUF3447"/>
    <property type="match status" value="1"/>
</dbReference>
<dbReference type="InterPro" id="IPR020683">
    <property type="entry name" value="DUF3447"/>
</dbReference>
<dbReference type="SUPFAM" id="SSF48403">
    <property type="entry name" value="Ankyrin repeat"/>
    <property type="match status" value="1"/>
</dbReference>
<comment type="caution">
    <text evidence="3">The sequence shown here is derived from an EMBL/GenBank/DDBJ whole genome shotgun (WGS) entry which is preliminary data.</text>
</comment>
<dbReference type="AlphaFoldDB" id="A0A1J4JCU1"/>
<organism evidence="3 4">
    <name type="scientific">Tritrichomonas foetus</name>
    <dbReference type="NCBI Taxonomy" id="1144522"/>
    <lineage>
        <taxon>Eukaryota</taxon>
        <taxon>Metamonada</taxon>
        <taxon>Parabasalia</taxon>
        <taxon>Tritrichomonadida</taxon>
        <taxon>Tritrichomonadidae</taxon>
        <taxon>Tritrichomonas</taxon>
    </lineage>
</organism>
<protein>
    <recommendedName>
        <fullName evidence="2">DUF3447 domain-containing protein</fullName>
    </recommendedName>
</protein>
<evidence type="ECO:0000259" key="2">
    <source>
        <dbReference type="Pfam" id="PF11929"/>
    </source>
</evidence>
<dbReference type="PROSITE" id="PS50088">
    <property type="entry name" value="ANK_REPEAT"/>
    <property type="match status" value="1"/>
</dbReference>
<dbReference type="Proteomes" id="UP000179807">
    <property type="component" value="Unassembled WGS sequence"/>
</dbReference>
<evidence type="ECO:0000256" key="1">
    <source>
        <dbReference type="PROSITE-ProRule" id="PRU00023"/>
    </source>
</evidence>
<sequence length="577" mass="66719">MKVFYQNYDTIQTPDVIIKINEIKLQCVKTVACNLSQILSTYFCSHPTSIGVSVTIHHLPKNPDFHLLEHLFNGHNITLTGENVEFLYFLSKKLKIEKLEESLNSFSFCHSSIEEKTCTKEIKKLEKLEDILLFYNEKKKDELCKICFEINNTILARAFLSIGMARISIIEKLLSCIIDLNHIKPSIMCEFQKLLLKELKKALSFKKDRTCFQEVCFIIRKLILLGELNPDEITSMKSVPIYFIDIVAYDEAYKLLSTKSEYPSFQKIKVDVEMNDWAIHKENCDKGVNPDPILLAIKNDNIGLLQELISFTDNYDLNKTVEKCLYDRCSYIFGDTNAGCSLIEYSAFYGSIYCFKYLLLNYAKVTPKLAFYAIAGGNVEIIHLCEQKECNFTSTLKIAIQFHHHEIFKWLVETKLQNCHEEILIFYCFKFSNFITLRYLISKGVNMESLLVNASKFDNYSFAKITKNIEYPNGQNCIFNKTINGKSPIHFASINGNTDILKFIRKLDKNNCINLLSNEQRKFSPLHFACLNKKIDVIKYLFGINEININLKSGRLVNFSNENMIKSNNQESYSDVL</sequence>
<dbReference type="EMBL" id="MLAK01001148">
    <property type="protein sequence ID" value="OHS96920.1"/>
    <property type="molecule type" value="Genomic_DNA"/>
</dbReference>
<proteinExistence type="predicted"/>
<dbReference type="GeneID" id="94825160"/>
<dbReference type="InterPro" id="IPR002110">
    <property type="entry name" value="Ankyrin_rpt"/>
</dbReference>